<protein>
    <recommendedName>
        <fullName evidence="3 8">Urocanate reductase</fullName>
        <ecNumber evidence="2 8">1.3.99.33</ecNumber>
    </recommendedName>
</protein>
<dbReference type="Gene3D" id="3.90.700.10">
    <property type="entry name" value="Succinate dehydrogenase/fumarate reductase flavoprotein, catalytic domain"/>
    <property type="match status" value="1"/>
</dbReference>
<evidence type="ECO:0000313" key="10">
    <source>
        <dbReference type="EMBL" id="ABR47735.1"/>
    </source>
</evidence>
<dbReference type="Pfam" id="PF00890">
    <property type="entry name" value="FAD_binding_2"/>
    <property type="match status" value="2"/>
</dbReference>
<dbReference type="PROSITE" id="PS51257">
    <property type="entry name" value="PROKAR_LIPOPROTEIN"/>
    <property type="match status" value="1"/>
</dbReference>
<evidence type="ECO:0000256" key="3">
    <source>
        <dbReference type="ARBA" id="ARBA00015872"/>
    </source>
</evidence>
<dbReference type="STRING" id="293826.Amet_1551"/>
<dbReference type="InterPro" id="IPR010960">
    <property type="entry name" value="Flavocytochrome_c"/>
</dbReference>
<evidence type="ECO:0000256" key="6">
    <source>
        <dbReference type="ARBA" id="ARBA00023002"/>
    </source>
</evidence>
<dbReference type="PANTHER" id="PTHR43400">
    <property type="entry name" value="FUMARATE REDUCTASE"/>
    <property type="match status" value="1"/>
</dbReference>
<evidence type="ECO:0000256" key="8">
    <source>
        <dbReference type="RuleBase" id="RU366062"/>
    </source>
</evidence>
<comment type="cofactor">
    <cofactor evidence="8">
        <name>FAD</name>
        <dbReference type="ChEBI" id="CHEBI:57692"/>
    </cofactor>
    <text evidence="8">Binds 1 FAD per subunit.</text>
</comment>
<organism evidence="10 11">
    <name type="scientific">Alkaliphilus metalliredigens (strain QYMF)</name>
    <dbReference type="NCBI Taxonomy" id="293826"/>
    <lineage>
        <taxon>Bacteria</taxon>
        <taxon>Bacillati</taxon>
        <taxon>Bacillota</taxon>
        <taxon>Clostridia</taxon>
        <taxon>Peptostreptococcales</taxon>
        <taxon>Natronincolaceae</taxon>
        <taxon>Alkaliphilus</taxon>
    </lineage>
</organism>
<sequence>MKKSVSKSILCLTLCLLMVLITACSSGPTTTSGEVLYQAGTYTASAMGNYGDVTVSVTFSDTAITQVEIDEHIETPTIAEPVFTSLSQKIVNDQTLAIDTISGATNTSNAVLAAVEDCVTQAGGDVEALKIKKVKQSSSETIEKTTDVVVVGGGGAGLAAAASAAENGASVILIEKATALGGNTLRSGGVYNSADPNRQAAVEMTPILLEQLKDILDEDEADYGEFAPILVILKEQINEYLASGDTTKLFDSPELHAIHTYTGGKRQALDGTEITGKVALVEVFAANALSAIEWLEGLGLEWTDNISTVLGALWPRTHSNTQPIGSGYINTLAEAAKDLGVEIMTDTKGIELIVENDRVIGIHAEKSDGTTVILKANNGVVMATGGYGANPEMRASYNTYWPEMPLSMPTTNTNDATGDGIIMGEGVDAGLEGMGFVQLMPSSHPETGALSGGVWGSAEAQVFVNKEGKRFVNEYSGRDVLASAALVQEDALFYIIGDQITSGDPQLGGTNIWGDSIDTLIETKSIYKADTLEDLALQLEMDPAVLVAEIEKYNDYIEKQDDPEFGKKSFGPKVGVAPFYATPRSPSVHHTMGGLSIDEHTRVLDKSGNIIPGFYAAGEVTGGLHAGNRLGGNAITDIIVFGRIAGASAAAKN</sequence>
<dbReference type="AlphaFoldDB" id="A6TNG7"/>
<dbReference type="GO" id="GO:0033765">
    <property type="term" value="F:steroid dehydrogenase activity, acting on the CH-CH group of donors"/>
    <property type="evidence" value="ECO:0007669"/>
    <property type="project" value="UniProtKB-ARBA"/>
</dbReference>
<dbReference type="InterPro" id="IPR036188">
    <property type="entry name" value="FAD/NAD-bd_sf"/>
</dbReference>
<dbReference type="Proteomes" id="UP000001572">
    <property type="component" value="Chromosome"/>
</dbReference>
<evidence type="ECO:0000259" key="9">
    <source>
        <dbReference type="SMART" id="SM00900"/>
    </source>
</evidence>
<reference evidence="11" key="1">
    <citation type="journal article" date="2016" name="Genome Announc.">
        <title>Complete genome sequence of Alkaliphilus metalliredigens strain QYMF, an alkaliphilic and metal-reducing bacterium isolated from borax-contaminated leachate ponds.</title>
        <authorList>
            <person name="Hwang C."/>
            <person name="Copeland A."/>
            <person name="Lucas S."/>
            <person name="Lapidus A."/>
            <person name="Barry K."/>
            <person name="Detter J.C."/>
            <person name="Glavina Del Rio T."/>
            <person name="Hammon N."/>
            <person name="Israni S."/>
            <person name="Dalin E."/>
            <person name="Tice H."/>
            <person name="Pitluck S."/>
            <person name="Chertkov O."/>
            <person name="Brettin T."/>
            <person name="Bruce D."/>
            <person name="Han C."/>
            <person name="Schmutz J."/>
            <person name="Larimer F."/>
            <person name="Land M.L."/>
            <person name="Hauser L."/>
            <person name="Kyrpides N."/>
            <person name="Mikhailova N."/>
            <person name="Ye Q."/>
            <person name="Zhou J."/>
            <person name="Richardson P."/>
            <person name="Fields M.W."/>
        </authorList>
    </citation>
    <scope>NUCLEOTIDE SEQUENCE [LARGE SCALE GENOMIC DNA]</scope>
    <source>
        <strain evidence="11">QYMF</strain>
    </source>
</reference>
<dbReference type="RefSeq" id="WP_012062773.1">
    <property type="nucleotide sequence ID" value="NC_009633.1"/>
</dbReference>
<dbReference type="eggNOG" id="COG3976">
    <property type="taxonomic scope" value="Bacteria"/>
</dbReference>
<evidence type="ECO:0000256" key="4">
    <source>
        <dbReference type="ARBA" id="ARBA00022630"/>
    </source>
</evidence>
<dbReference type="InterPro" id="IPR050315">
    <property type="entry name" value="FAD-oxidoreductase_2"/>
</dbReference>
<dbReference type="eggNOG" id="COG1053">
    <property type="taxonomic scope" value="Bacteria"/>
</dbReference>
<dbReference type="Gene3D" id="3.90.1010.20">
    <property type="match status" value="1"/>
</dbReference>
<dbReference type="OrthoDB" id="9806724at2"/>
<dbReference type="PANTHER" id="PTHR43400:SF7">
    <property type="entry name" value="FAD-DEPENDENT OXIDOREDUCTASE 2 FAD BINDING DOMAIN-CONTAINING PROTEIN"/>
    <property type="match status" value="1"/>
</dbReference>
<dbReference type="InterPro" id="IPR007329">
    <property type="entry name" value="FMN-bd"/>
</dbReference>
<keyword evidence="8" id="KW-0732">Signal</keyword>
<keyword evidence="6 8" id="KW-0560">Oxidoreductase</keyword>
<accession>A6TNG7</accession>
<evidence type="ECO:0000313" key="11">
    <source>
        <dbReference type="Proteomes" id="UP000001572"/>
    </source>
</evidence>
<dbReference type="GO" id="GO:0010181">
    <property type="term" value="F:FMN binding"/>
    <property type="evidence" value="ECO:0007669"/>
    <property type="project" value="InterPro"/>
</dbReference>
<evidence type="ECO:0000256" key="1">
    <source>
        <dbReference type="ARBA" id="ARBA00008040"/>
    </source>
</evidence>
<gene>
    <name evidence="10" type="ordered locus">Amet_1551</name>
</gene>
<comment type="similarity">
    <text evidence="1 8">Belongs to the FAD-dependent oxidoreductase 2 family. FRD/SDH subfamily.</text>
</comment>
<dbReference type="InterPro" id="IPR027477">
    <property type="entry name" value="Succ_DH/fumarate_Rdtase_cat_sf"/>
</dbReference>
<comment type="catalytic activity">
    <reaction evidence="7 8">
        <text>dihydrourocanate + A = urocanate + AH2</text>
        <dbReference type="Rhea" id="RHEA:36059"/>
        <dbReference type="ChEBI" id="CHEBI:13193"/>
        <dbReference type="ChEBI" id="CHEBI:17499"/>
        <dbReference type="ChEBI" id="CHEBI:27247"/>
        <dbReference type="ChEBI" id="CHEBI:72991"/>
        <dbReference type="EC" id="1.3.99.33"/>
    </reaction>
</comment>
<name>A6TNG7_ALKMQ</name>
<evidence type="ECO:0000256" key="5">
    <source>
        <dbReference type="ARBA" id="ARBA00022827"/>
    </source>
</evidence>
<keyword evidence="4 8" id="KW-0285">Flavoprotein</keyword>
<feature type="domain" description="FMN-binding" evidence="9">
    <location>
        <begin position="48"/>
        <end position="122"/>
    </location>
</feature>
<dbReference type="InterPro" id="IPR003953">
    <property type="entry name" value="FAD-dep_OxRdtase_2_FAD-bd"/>
</dbReference>
<keyword evidence="11" id="KW-1185">Reference proteome</keyword>
<dbReference type="Gene3D" id="3.50.50.60">
    <property type="entry name" value="FAD/NAD(P)-binding domain"/>
    <property type="match status" value="2"/>
</dbReference>
<dbReference type="NCBIfam" id="TIGR01813">
    <property type="entry name" value="flavo_cyto_c"/>
    <property type="match status" value="1"/>
</dbReference>
<dbReference type="SMART" id="SM00900">
    <property type="entry name" value="FMN_bind"/>
    <property type="match status" value="1"/>
</dbReference>
<proteinExistence type="inferred from homology"/>
<evidence type="ECO:0000256" key="2">
    <source>
        <dbReference type="ARBA" id="ARBA00013137"/>
    </source>
</evidence>
<comment type="cofactor">
    <cofactor evidence="8">
        <name>FMN</name>
        <dbReference type="ChEBI" id="CHEBI:58210"/>
    </cofactor>
    <text evidence="8">Binds 1 or 2 FMN covalently per subunit.</text>
</comment>
<dbReference type="EC" id="1.3.99.33" evidence="2 8"/>
<feature type="signal peptide" evidence="8">
    <location>
        <begin position="1"/>
        <end position="26"/>
    </location>
</feature>
<dbReference type="SUPFAM" id="SSF56425">
    <property type="entry name" value="Succinate dehydrogenase/fumarate reductase flavoprotein, catalytic domain"/>
    <property type="match status" value="1"/>
</dbReference>
<dbReference type="Pfam" id="PF04205">
    <property type="entry name" value="FMN_bind"/>
    <property type="match status" value="1"/>
</dbReference>
<evidence type="ECO:0000256" key="7">
    <source>
        <dbReference type="ARBA" id="ARBA00049922"/>
    </source>
</evidence>
<dbReference type="SUPFAM" id="SSF51905">
    <property type="entry name" value="FAD/NAD(P)-binding domain"/>
    <property type="match status" value="1"/>
</dbReference>
<dbReference type="HOGENOM" id="CLU_011398_4_0_9"/>
<keyword evidence="5 8" id="KW-0274">FAD</keyword>
<dbReference type="EMBL" id="CP000724">
    <property type="protein sequence ID" value="ABR47735.1"/>
    <property type="molecule type" value="Genomic_DNA"/>
</dbReference>
<feature type="chain" id="PRO_5039748983" description="Urocanate reductase" evidence="8">
    <location>
        <begin position="27"/>
        <end position="653"/>
    </location>
</feature>
<dbReference type="PRINTS" id="PR00411">
    <property type="entry name" value="PNDRDTASEI"/>
</dbReference>
<dbReference type="KEGG" id="amt:Amet_1551"/>
<dbReference type="GO" id="GO:0016020">
    <property type="term" value="C:membrane"/>
    <property type="evidence" value="ECO:0007669"/>
    <property type="project" value="InterPro"/>
</dbReference>